<keyword evidence="2 6" id="KW-0812">Transmembrane</keyword>
<evidence type="ECO:0000256" key="2">
    <source>
        <dbReference type="ARBA" id="ARBA00022692"/>
    </source>
</evidence>
<dbReference type="PANTHER" id="PTHR35042:SF1">
    <property type="entry name" value="DUF1772-DOMAIN-CONTAINING PROTEIN"/>
    <property type="match status" value="1"/>
</dbReference>
<dbReference type="PANTHER" id="PTHR35042">
    <property type="entry name" value="ANTHRONE OXYGENASE ENCC"/>
    <property type="match status" value="1"/>
</dbReference>
<feature type="transmembrane region" description="Helical" evidence="6">
    <location>
        <begin position="72"/>
        <end position="92"/>
    </location>
</feature>
<feature type="transmembrane region" description="Helical" evidence="6">
    <location>
        <begin position="173"/>
        <end position="191"/>
    </location>
</feature>
<sequence length="201" mass="21567">MSSSSSLIPTEAIVGTTVAMSFILLGNAITQSFMGVPALLINFPHPSSPSHPQAAKHLGQQWPVFWRVGNVFFRPISTFGIIGYGYAAWASYSRSFSSSSSSTTVTSGSNNNNAWKFYAISALCHLITVVHSAVNMQPINAKIEGLNRREGDKNKTDASLAEYYARKWAKLNLVRLVMPAVAGSVALWTTLRAGAGAGGRI</sequence>
<keyword evidence="3 6" id="KW-1133">Transmembrane helix</keyword>
<evidence type="ECO:0000256" key="1">
    <source>
        <dbReference type="ARBA" id="ARBA00004141"/>
    </source>
</evidence>
<organism evidence="7 8">
    <name type="scientific">Neurospora hispaniola</name>
    <dbReference type="NCBI Taxonomy" id="588809"/>
    <lineage>
        <taxon>Eukaryota</taxon>
        <taxon>Fungi</taxon>
        <taxon>Dikarya</taxon>
        <taxon>Ascomycota</taxon>
        <taxon>Pezizomycotina</taxon>
        <taxon>Sordariomycetes</taxon>
        <taxon>Sordariomycetidae</taxon>
        <taxon>Sordariales</taxon>
        <taxon>Sordariaceae</taxon>
        <taxon>Neurospora</taxon>
    </lineage>
</organism>
<name>A0AAJ0I8Q1_9PEZI</name>
<dbReference type="AlphaFoldDB" id="A0AAJ0I8Q1"/>
<dbReference type="EMBL" id="JAULSX010000004">
    <property type="protein sequence ID" value="KAK3493015.1"/>
    <property type="molecule type" value="Genomic_DNA"/>
</dbReference>
<keyword evidence="4 6" id="KW-0472">Membrane</keyword>
<evidence type="ECO:0000256" key="4">
    <source>
        <dbReference type="ARBA" id="ARBA00023136"/>
    </source>
</evidence>
<evidence type="ECO:0008006" key="9">
    <source>
        <dbReference type="Google" id="ProtNLM"/>
    </source>
</evidence>
<comment type="subcellular location">
    <subcellularLocation>
        <location evidence="1">Membrane</location>
        <topology evidence="1">Multi-pass membrane protein</topology>
    </subcellularLocation>
</comment>
<comment type="similarity">
    <text evidence="5">Belongs to the anthrone oxygenase family.</text>
</comment>
<evidence type="ECO:0000313" key="8">
    <source>
        <dbReference type="Proteomes" id="UP001285908"/>
    </source>
</evidence>
<dbReference type="GeneID" id="87874861"/>
<keyword evidence="8" id="KW-1185">Reference proteome</keyword>
<dbReference type="Pfam" id="PF08592">
    <property type="entry name" value="Anthrone_oxy"/>
    <property type="match status" value="1"/>
</dbReference>
<evidence type="ECO:0000256" key="5">
    <source>
        <dbReference type="ARBA" id="ARBA00034313"/>
    </source>
</evidence>
<comment type="caution">
    <text evidence="7">The sequence shown here is derived from an EMBL/GenBank/DDBJ whole genome shotgun (WGS) entry which is preliminary data.</text>
</comment>
<evidence type="ECO:0000256" key="3">
    <source>
        <dbReference type="ARBA" id="ARBA00022989"/>
    </source>
</evidence>
<dbReference type="Proteomes" id="UP001285908">
    <property type="component" value="Unassembled WGS sequence"/>
</dbReference>
<gene>
    <name evidence="7" type="ORF">B0T23DRAFT_381013</name>
</gene>
<dbReference type="GO" id="GO:0016020">
    <property type="term" value="C:membrane"/>
    <property type="evidence" value="ECO:0007669"/>
    <property type="project" value="UniProtKB-SubCell"/>
</dbReference>
<evidence type="ECO:0000256" key="6">
    <source>
        <dbReference type="SAM" id="Phobius"/>
    </source>
</evidence>
<feature type="transmembrane region" description="Helical" evidence="6">
    <location>
        <begin position="12"/>
        <end position="34"/>
    </location>
</feature>
<dbReference type="InterPro" id="IPR013901">
    <property type="entry name" value="Anthrone_oxy"/>
</dbReference>
<accession>A0AAJ0I8Q1</accession>
<evidence type="ECO:0000313" key="7">
    <source>
        <dbReference type="EMBL" id="KAK3493015.1"/>
    </source>
</evidence>
<dbReference type="RefSeq" id="XP_062693473.1">
    <property type="nucleotide sequence ID" value="XM_062837239.1"/>
</dbReference>
<proteinExistence type="inferred from homology"/>
<reference evidence="7 8" key="1">
    <citation type="journal article" date="2023" name="Mol. Phylogenet. Evol.">
        <title>Genome-scale phylogeny and comparative genomics of the fungal order Sordariales.</title>
        <authorList>
            <person name="Hensen N."/>
            <person name="Bonometti L."/>
            <person name="Westerberg I."/>
            <person name="Brannstrom I.O."/>
            <person name="Guillou S."/>
            <person name="Cros-Aarteil S."/>
            <person name="Calhoun S."/>
            <person name="Haridas S."/>
            <person name="Kuo A."/>
            <person name="Mondo S."/>
            <person name="Pangilinan J."/>
            <person name="Riley R."/>
            <person name="LaButti K."/>
            <person name="Andreopoulos B."/>
            <person name="Lipzen A."/>
            <person name="Chen C."/>
            <person name="Yan M."/>
            <person name="Daum C."/>
            <person name="Ng V."/>
            <person name="Clum A."/>
            <person name="Steindorff A."/>
            <person name="Ohm R.A."/>
            <person name="Martin F."/>
            <person name="Silar P."/>
            <person name="Natvig D.O."/>
            <person name="Lalanne C."/>
            <person name="Gautier V."/>
            <person name="Ament-Velasquez S.L."/>
            <person name="Kruys A."/>
            <person name="Hutchinson M.I."/>
            <person name="Powell A.J."/>
            <person name="Barry K."/>
            <person name="Miller A.N."/>
            <person name="Grigoriev I.V."/>
            <person name="Debuchy R."/>
            <person name="Gladieux P."/>
            <person name="Hiltunen Thoren M."/>
            <person name="Johannesson H."/>
        </authorList>
    </citation>
    <scope>NUCLEOTIDE SEQUENCE [LARGE SCALE GENOMIC DNA]</scope>
    <source>
        <strain evidence="7 8">FGSC 10403</strain>
    </source>
</reference>
<protein>
    <recommendedName>
        <fullName evidence="9">DUF1772-domain-containing protein</fullName>
    </recommendedName>
</protein>